<dbReference type="RefSeq" id="XP_024704132.1">
    <property type="nucleotide sequence ID" value="XM_024853229.1"/>
</dbReference>
<feature type="domain" description="FAD-binding PCMH-type" evidence="5">
    <location>
        <begin position="59"/>
        <end position="234"/>
    </location>
</feature>
<dbReference type="InterPro" id="IPR050416">
    <property type="entry name" value="FAD-linked_Oxidoreductase"/>
</dbReference>
<evidence type="ECO:0000256" key="3">
    <source>
        <dbReference type="ARBA" id="ARBA00022827"/>
    </source>
</evidence>
<evidence type="ECO:0000256" key="1">
    <source>
        <dbReference type="ARBA" id="ARBA00005466"/>
    </source>
</evidence>
<dbReference type="SUPFAM" id="SSF56176">
    <property type="entry name" value="FAD-binding/transporter-associated domain-like"/>
    <property type="match status" value="1"/>
</dbReference>
<organism evidence="6 7">
    <name type="scientific">Aspergillus steynii IBT 23096</name>
    <dbReference type="NCBI Taxonomy" id="1392250"/>
    <lineage>
        <taxon>Eukaryota</taxon>
        <taxon>Fungi</taxon>
        <taxon>Dikarya</taxon>
        <taxon>Ascomycota</taxon>
        <taxon>Pezizomycotina</taxon>
        <taxon>Eurotiomycetes</taxon>
        <taxon>Eurotiomycetidae</taxon>
        <taxon>Eurotiales</taxon>
        <taxon>Aspergillaceae</taxon>
        <taxon>Aspergillus</taxon>
        <taxon>Aspergillus subgen. Circumdati</taxon>
    </lineage>
</organism>
<sequence>MSSYVLYALGALGLLGASRHGQHTSSCDQLASVLGDKVSTPSSSAYNESVGSYFSFQEQSLRPACIVRPTDAQDVAAIVKTMGRTYRESGDRFAIRSHGHMLSAEAANIQDGVTVDLRPLHQVTVSDDRLTVRIGSGASWLQVYQTLDPLHLTVAGGRDASIGTGGFLTGGGISLLSPAVGWGCDEVVEYEIVLANGEITVVTEASHPDLFVALKGGSNNFGVVTHFTMKTHPYDQIWGGFTAYATDEIPRQIQAYSDFMEAKNFDPDANLVQSYGWTSAQPAVFVTDILLYAKPEPRPPVFQSLVNNETLLYSTLRRTNMSDFAIEGDSYQVPGLFTLYYTTSFAHQPALYSSIVTEFQHSIPAISAVDGINWYLSIQPTAALQHGRNSLGLDPHDERLNIVLLIAFFPNPEDAPQVRKATEALIASVEQITRAAGAYRAFKYLNCADARQDPISGYGETAKAALRAASRKYDPEGLFQGDVPGGFKLFV</sequence>
<dbReference type="PROSITE" id="PS51387">
    <property type="entry name" value="FAD_PCMH"/>
    <property type="match status" value="1"/>
</dbReference>
<dbReference type="PANTHER" id="PTHR42973:SF22">
    <property type="entry name" value="FAD-BINDING PCMH-TYPE DOMAIN-CONTAINING PROTEIN-RELATED"/>
    <property type="match status" value="1"/>
</dbReference>
<name>A0A2I2G7H2_9EURO</name>
<dbReference type="OrthoDB" id="2151789at2759"/>
<evidence type="ECO:0000313" key="7">
    <source>
        <dbReference type="Proteomes" id="UP000234275"/>
    </source>
</evidence>
<dbReference type="EMBL" id="MSFO01000004">
    <property type="protein sequence ID" value="PLB48830.1"/>
    <property type="molecule type" value="Genomic_DNA"/>
</dbReference>
<dbReference type="AlphaFoldDB" id="A0A2I2G7H2"/>
<dbReference type="Gene3D" id="3.30.465.10">
    <property type="match status" value="1"/>
</dbReference>
<evidence type="ECO:0000313" key="6">
    <source>
        <dbReference type="EMBL" id="PLB48830.1"/>
    </source>
</evidence>
<comment type="similarity">
    <text evidence="1">Belongs to the oxygen-dependent FAD-linked oxidoreductase family.</text>
</comment>
<evidence type="ECO:0000256" key="2">
    <source>
        <dbReference type="ARBA" id="ARBA00022630"/>
    </source>
</evidence>
<dbReference type="InterPro" id="IPR016169">
    <property type="entry name" value="FAD-bd_PCMH_sub2"/>
</dbReference>
<keyword evidence="2" id="KW-0285">Flavoprotein</keyword>
<dbReference type="PANTHER" id="PTHR42973">
    <property type="entry name" value="BINDING OXIDOREDUCTASE, PUTATIVE (AFU_ORTHOLOGUE AFUA_1G17690)-RELATED"/>
    <property type="match status" value="1"/>
</dbReference>
<protein>
    <submittedName>
        <fullName evidence="6">FAD-binding domain-containing protein</fullName>
    </submittedName>
</protein>
<proteinExistence type="inferred from homology"/>
<keyword evidence="7" id="KW-1185">Reference proteome</keyword>
<reference evidence="6 7" key="1">
    <citation type="submission" date="2016-12" db="EMBL/GenBank/DDBJ databases">
        <title>The genomes of Aspergillus section Nigri reveals drivers in fungal speciation.</title>
        <authorList>
            <consortium name="DOE Joint Genome Institute"/>
            <person name="Vesth T.C."/>
            <person name="Nybo J."/>
            <person name="Theobald S."/>
            <person name="Brandl J."/>
            <person name="Frisvad J.C."/>
            <person name="Nielsen K.F."/>
            <person name="Lyhne E.K."/>
            <person name="Kogle M.E."/>
            <person name="Kuo A."/>
            <person name="Riley R."/>
            <person name="Clum A."/>
            <person name="Nolan M."/>
            <person name="Lipzen A."/>
            <person name="Salamov A."/>
            <person name="Henrissat B."/>
            <person name="Wiebenga A."/>
            <person name="De Vries R.P."/>
            <person name="Grigoriev I.V."/>
            <person name="Mortensen U.H."/>
            <person name="Andersen M.R."/>
            <person name="Baker S.E."/>
        </authorList>
    </citation>
    <scope>NUCLEOTIDE SEQUENCE [LARGE SCALE GENOMIC DNA]</scope>
    <source>
        <strain evidence="6 7">IBT 23096</strain>
    </source>
</reference>
<keyword evidence="3" id="KW-0274">FAD</keyword>
<keyword evidence="4" id="KW-0560">Oxidoreductase</keyword>
<evidence type="ECO:0000256" key="4">
    <source>
        <dbReference type="ARBA" id="ARBA00023002"/>
    </source>
</evidence>
<dbReference type="InterPro" id="IPR036318">
    <property type="entry name" value="FAD-bd_PCMH-like_sf"/>
</dbReference>
<gene>
    <name evidence="6" type="ORF">P170DRAFT_475163</name>
</gene>
<dbReference type="Proteomes" id="UP000234275">
    <property type="component" value="Unassembled WGS sequence"/>
</dbReference>
<evidence type="ECO:0000259" key="5">
    <source>
        <dbReference type="PROSITE" id="PS51387"/>
    </source>
</evidence>
<dbReference type="VEuPathDB" id="FungiDB:P170DRAFT_475163"/>
<dbReference type="GO" id="GO:0071949">
    <property type="term" value="F:FAD binding"/>
    <property type="evidence" value="ECO:0007669"/>
    <property type="project" value="InterPro"/>
</dbReference>
<dbReference type="InterPro" id="IPR016166">
    <property type="entry name" value="FAD-bd_PCMH"/>
</dbReference>
<dbReference type="GO" id="GO:0016491">
    <property type="term" value="F:oxidoreductase activity"/>
    <property type="evidence" value="ECO:0007669"/>
    <property type="project" value="UniProtKB-KW"/>
</dbReference>
<accession>A0A2I2G7H2</accession>
<comment type="caution">
    <text evidence="6">The sequence shown here is derived from an EMBL/GenBank/DDBJ whole genome shotgun (WGS) entry which is preliminary data.</text>
</comment>
<dbReference type="InterPro" id="IPR006094">
    <property type="entry name" value="Oxid_FAD_bind_N"/>
</dbReference>
<dbReference type="STRING" id="1392250.A0A2I2G7H2"/>
<dbReference type="GeneID" id="36560927"/>
<dbReference type="Pfam" id="PF01565">
    <property type="entry name" value="FAD_binding_4"/>
    <property type="match status" value="1"/>
</dbReference>